<dbReference type="GeneID" id="109483805"/>
<keyword evidence="3" id="KW-0812">Transmembrane</keyword>
<sequence length="601" mass="67277">MPLFDVEGIRKKLQHYFDPDRLALIWEEAVDAFLREPWIDLPLKCACVCGSAYDMFTHTPSPAVCTSGLVMWELTLLALALFGHITIREFDRALDRVRERRNCRPEPFELTVSWANDNQMEKVKTSEDKDQAFCDQFQNTLPAVRIFLHDIDKAREWVTWLQLFERKNDIKHDLEDDHTWTEERWKAVEENVMTRLTEGAGQSLGQNATVMMHGQDILRVTGQLQPVPMGLLLRERQGVPNSTPAAPDGHLILQQPRDRRSLQGVENVAYHQYEELPNREVDLGGVVLGVGGQGGGSDGPQESPYAQIGELERTSKRKPNPLYISGRPARRRSIEKGPGGWCGRCQDQWRGYLIPVLLFLFCVVALLLALLALTNAVSPQGAADQGADPGGTAAQTGDTWNTSVLTSQLAAALDRIQHLEMQNQQLVAQLSVLDNQTMVRQDDLQNQLQATVQQISAVRDSLQTDLSRLNSSVMEELDTVSKMEGPEGPRGFNGSQGAQGPRGPVGSAGPSGVSRLDECEFWDHSSSSDFLAQTELDWLRPEANHTMLGVHCATEGGTYTQLEHRTQQQGVSEYRCVCYGRINDDFSNRRCTINWWQCPTT</sequence>
<organism evidence="4 5">
    <name type="scientific">Branchiostoma belcheri</name>
    <name type="common">Amphioxus</name>
    <dbReference type="NCBI Taxonomy" id="7741"/>
    <lineage>
        <taxon>Eukaryota</taxon>
        <taxon>Metazoa</taxon>
        <taxon>Chordata</taxon>
        <taxon>Cephalochordata</taxon>
        <taxon>Leptocardii</taxon>
        <taxon>Amphioxiformes</taxon>
        <taxon>Branchiostomatidae</taxon>
        <taxon>Branchiostoma</taxon>
    </lineage>
</organism>
<dbReference type="Gene3D" id="1.20.5.320">
    <property type="entry name" value="6-Phosphogluconate Dehydrogenase, domain 3"/>
    <property type="match status" value="1"/>
</dbReference>
<gene>
    <name evidence="5" type="primary">LOC109483805</name>
</gene>
<feature type="region of interest" description="Disordered" evidence="2">
    <location>
        <begin position="482"/>
        <end position="512"/>
    </location>
</feature>
<proteinExistence type="predicted"/>
<reference evidence="5" key="1">
    <citation type="submission" date="2025-08" db="UniProtKB">
        <authorList>
            <consortium name="RefSeq"/>
        </authorList>
    </citation>
    <scope>IDENTIFICATION</scope>
    <source>
        <tissue evidence="5">Gonad</tissue>
    </source>
</reference>
<feature type="compositionally biased region" description="Low complexity" evidence="2">
    <location>
        <begin position="501"/>
        <end position="512"/>
    </location>
</feature>
<evidence type="ECO:0000256" key="2">
    <source>
        <dbReference type="SAM" id="MobiDB-lite"/>
    </source>
</evidence>
<keyword evidence="3" id="KW-1133">Transmembrane helix</keyword>
<evidence type="ECO:0000313" key="4">
    <source>
        <dbReference type="Proteomes" id="UP000515135"/>
    </source>
</evidence>
<keyword evidence="3" id="KW-0472">Membrane</keyword>
<feature type="coiled-coil region" evidence="1">
    <location>
        <begin position="409"/>
        <end position="436"/>
    </location>
</feature>
<keyword evidence="1" id="KW-0175">Coiled coil</keyword>
<feature type="transmembrane region" description="Helical" evidence="3">
    <location>
        <begin position="352"/>
        <end position="373"/>
    </location>
</feature>
<feature type="transmembrane region" description="Helical" evidence="3">
    <location>
        <begin position="69"/>
        <end position="87"/>
    </location>
</feature>
<dbReference type="OrthoDB" id="10072310at2759"/>
<evidence type="ECO:0000256" key="3">
    <source>
        <dbReference type="SAM" id="Phobius"/>
    </source>
</evidence>
<dbReference type="AlphaFoldDB" id="A0A6P4ZZT2"/>
<dbReference type="Proteomes" id="UP000515135">
    <property type="component" value="Unplaced"/>
</dbReference>
<name>A0A6P4ZZT2_BRABE</name>
<keyword evidence="4" id="KW-1185">Reference proteome</keyword>
<evidence type="ECO:0000256" key="1">
    <source>
        <dbReference type="SAM" id="Coils"/>
    </source>
</evidence>
<evidence type="ECO:0000313" key="5">
    <source>
        <dbReference type="RefSeq" id="XP_019642493.1"/>
    </source>
</evidence>
<protein>
    <submittedName>
        <fullName evidence="5">Uncharacterized protein LOC109483805 isoform X3</fullName>
    </submittedName>
</protein>
<dbReference type="RefSeq" id="XP_019642493.1">
    <property type="nucleotide sequence ID" value="XM_019786934.1"/>
</dbReference>
<accession>A0A6P4ZZT2</accession>